<protein>
    <recommendedName>
        <fullName evidence="3">Prophage minor tail protein Z (GPZ)</fullName>
    </recommendedName>
</protein>
<reference evidence="1 2" key="1">
    <citation type="submission" date="2017-04" db="EMBL/GenBank/DDBJ databases">
        <authorList>
            <person name="Afonso C.L."/>
            <person name="Miller P.J."/>
            <person name="Scott M.A."/>
            <person name="Spackman E."/>
            <person name="Goraichik I."/>
            <person name="Dimitrov K.M."/>
            <person name="Suarez D.L."/>
            <person name="Swayne D.E."/>
        </authorList>
    </citation>
    <scope>NUCLEOTIDE SEQUENCE [LARGE SCALE GENOMIC DNA]</scope>
    <source>
        <strain evidence="1 2">CGMCC 1.10972</strain>
    </source>
</reference>
<evidence type="ECO:0000313" key="2">
    <source>
        <dbReference type="Proteomes" id="UP000192656"/>
    </source>
</evidence>
<dbReference type="OrthoDB" id="7840472at2"/>
<evidence type="ECO:0000313" key="1">
    <source>
        <dbReference type="EMBL" id="SMD10099.1"/>
    </source>
</evidence>
<accession>A0A1W2EK37</accession>
<name>A0A1W2EK37_9HYPH</name>
<dbReference type="Proteomes" id="UP000192656">
    <property type="component" value="Unassembled WGS sequence"/>
</dbReference>
<dbReference type="EMBL" id="FWXR01000027">
    <property type="protein sequence ID" value="SMD10099.1"/>
    <property type="molecule type" value="Genomic_DNA"/>
</dbReference>
<dbReference type="AlphaFoldDB" id="A0A1W2EK37"/>
<organism evidence="1 2">
    <name type="scientific">Fulvimarina manganoxydans</name>
    <dbReference type="NCBI Taxonomy" id="937218"/>
    <lineage>
        <taxon>Bacteria</taxon>
        <taxon>Pseudomonadati</taxon>
        <taxon>Pseudomonadota</taxon>
        <taxon>Alphaproteobacteria</taxon>
        <taxon>Hyphomicrobiales</taxon>
        <taxon>Aurantimonadaceae</taxon>
        <taxon>Fulvimarina</taxon>
    </lineage>
</organism>
<sequence length="193" mass="21329">MTVVIRWDDRSGLERMMRGFRGLSDAKLNSAFAQALNHTGGKARRKVRQNLTKQTGLRRKTIVAAVKEQKARSSNLRHVLASQGGNIRVTFFSPKESEAGVIAKPFGRATLYPGSFMRGGAWPDRVDTTRFGGHVMYRETSGKWPVASARSGVVIPDEMVKGATAAAWEGMMNSDLERRVLYDVNRASGGLFR</sequence>
<keyword evidence="2" id="KW-1185">Reference proteome</keyword>
<proteinExistence type="predicted"/>
<dbReference type="STRING" id="937218.SAMN06297251_12736"/>
<dbReference type="RefSeq" id="WP_084412423.1">
    <property type="nucleotide sequence ID" value="NZ_FWXR01000027.1"/>
</dbReference>
<evidence type="ECO:0008006" key="3">
    <source>
        <dbReference type="Google" id="ProtNLM"/>
    </source>
</evidence>
<gene>
    <name evidence="1" type="ORF">SAMN06297251_12736</name>
</gene>